<dbReference type="AlphaFoldDB" id="A0A1F5ISI1"/>
<evidence type="ECO:0000256" key="1">
    <source>
        <dbReference type="ARBA" id="ARBA00022603"/>
    </source>
</evidence>
<evidence type="ECO:0000256" key="2">
    <source>
        <dbReference type="ARBA" id="ARBA00022679"/>
    </source>
</evidence>
<gene>
    <name evidence="5" type="ORF">A2871_00475</name>
</gene>
<dbReference type="InterPro" id="IPR025714">
    <property type="entry name" value="Methyltranfer_dom"/>
</dbReference>
<feature type="domain" description="Methyltransferase" evidence="4">
    <location>
        <begin position="71"/>
        <end position="136"/>
    </location>
</feature>
<dbReference type="SUPFAM" id="SSF53335">
    <property type="entry name" value="S-adenosyl-L-methionine-dependent methyltransferases"/>
    <property type="match status" value="1"/>
</dbReference>
<dbReference type="Proteomes" id="UP000176336">
    <property type="component" value="Unassembled WGS sequence"/>
</dbReference>
<proteinExistence type="predicted"/>
<evidence type="ECO:0000256" key="3">
    <source>
        <dbReference type="ARBA" id="ARBA00022691"/>
    </source>
</evidence>
<dbReference type="PANTHER" id="PTHR18895:SF74">
    <property type="entry name" value="MTRF1L RELEASE FACTOR GLUTAMINE METHYLTRANSFERASE"/>
    <property type="match status" value="1"/>
</dbReference>
<sequence>MNDYPPKIKLQSKFPKDIPHAYIKGYVEFYKLKFKVTPDVLIPRPETELLVDEVLRFLSQLHTTNYELPTLVLLDLGTGAGNIAISIAKNLILHPKGVKVNIIATDVSAKALKVARQNAKLHGVEDKITFLQSDLLSNVIPANAGIQLIKSRSELDPRLRGDDNLIIVTNLPYIPSARIPYLDSSVKDFEPLVALDGGEDGFELYRKLFQQLKEKNWLARRSLGEGRKLKIFVGEIDYTHGELAGNVAQKYFPKAKVEVKTDLAHKQRILIIKHSTG</sequence>
<reference evidence="5 6" key="1">
    <citation type="journal article" date="2016" name="Nat. Commun.">
        <title>Thousands of microbial genomes shed light on interconnected biogeochemical processes in an aquifer system.</title>
        <authorList>
            <person name="Anantharaman K."/>
            <person name="Brown C.T."/>
            <person name="Hug L.A."/>
            <person name="Sharon I."/>
            <person name="Castelle C.J."/>
            <person name="Probst A.J."/>
            <person name="Thomas B.C."/>
            <person name="Singh A."/>
            <person name="Wilkins M.J."/>
            <person name="Karaoz U."/>
            <person name="Brodie E.L."/>
            <person name="Williams K.H."/>
            <person name="Hubbard S.S."/>
            <person name="Banfield J.F."/>
        </authorList>
    </citation>
    <scope>NUCLEOTIDE SEQUENCE [LARGE SCALE GENOMIC DNA]</scope>
</reference>
<dbReference type="Gene3D" id="3.40.50.150">
    <property type="entry name" value="Vaccinia Virus protein VP39"/>
    <property type="match status" value="1"/>
</dbReference>
<evidence type="ECO:0000259" key="4">
    <source>
        <dbReference type="Pfam" id="PF13847"/>
    </source>
</evidence>
<evidence type="ECO:0000313" key="5">
    <source>
        <dbReference type="EMBL" id="OGE19312.1"/>
    </source>
</evidence>
<keyword evidence="3" id="KW-0949">S-adenosyl-L-methionine</keyword>
<dbReference type="InterPro" id="IPR004556">
    <property type="entry name" value="HemK-like"/>
</dbReference>
<dbReference type="CDD" id="cd02440">
    <property type="entry name" value="AdoMet_MTases"/>
    <property type="match status" value="1"/>
</dbReference>
<protein>
    <recommendedName>
        <fullName evidence="4">Methyltransferase domain-containing protein</fullName>
    </recommendedName>
</protein>
<dbReference type="InterPro" id="IPR050320">
    <property type="entry name" value="N5-glutamine_MTase"/>
</dbReference>
<keyword evidence="2" id="KW-0808">Transferase</keyword>
<dbReference type="EMBL" id="MFCR01000003">
    <property type="protein sequence ID" value="OGE19312.1"/>
    <property type="molecule type" value="Genomic_DNA"/>
</dbReference>
<dbReference type="Pfam" id="PF13847">
    <property type="entry name" value="Methyltransf_31"/>
    <property type="match status" value="1"/>
</dbReference>
<dbReference type="InterPro" id="IPR029063">
    <property type="entry name" value="SAM-dependent_MTases_sf"/>
</dbReference>
<name>A0A1F5ISI1_9BACT</name>
<accession>A0A1F5ISI1</accession>
<comment type="caution">
    <text evidence="5">The sequence shown here is derived from an EMBL/GenBank/DDBJ whole genome shotgun (WGS) entry which is preliminary data.</text>
</comment>
<organism evidence="5 6">
    <name type="scientific">Candidatus Daviesbacteria bacterium RIFCSPHIGHO2_01_FULL_41_23</name>
    <dbReference type="NCBI Taxonomy" id="1797764"/>
    <lineage>
        <taxon>Bacteria</taxon>
        <taxon>Candidatus Daviesiibacteriota</taxon>
    </lineage>
</organism>
<dbReference type="GO" id="GO:0032259">
    <property type="term" value="P:methylation"/>
    <property type="evidence" value="ECO:0007669"/>
    <property type="project" value="UniProtKB-KW"/>
</dbReference>
<dbReference type="GO" id="GO:0008276">
    <property type="term" value="F:protein methyltransferase activity"/>
    <property type="evidence" value="ECO:0007669"/>
    <property type="project" value="InterPro"/>
</dbReference>
<keyword evidence="1" id="KW-0489">Methyltransferase</keyword>
<dbReference type="NCBIfam" id="TIGR00536">
    <property type="entry name" value="hemK_fam"/>
    <property type="match status" value="1"/>
</dbReference>
<evidence type="ECO:0000313" key="6">
    <source>
        <dbReference type="Proteomes" id="UP000176336"/>
    </source>
</evidence>
<dbReference type="PANTHER" id="PTHR18895">
    <property type="entry name" value="HEMK METHYLTRANSFERASE"/>
    <property type="match status" value="1"/>
</dbReference>